<evidence type="ECO:0000313" key="4">
    <source>
        <dbReference type="Proteomes" id="UP000298652"/>
    </source>
</evidence>
<accession>A0A4U6T4P8</accession>
<dbReference type="EMBL" id="CM016560">
    <property type="protein sequence ID" value="TKV96680.1"/>
    <property type="molecule type" value="Genomic_DNA"/>
</dbReference>
<evidence type="ECO:0000256" key="2">
    <source>
        <dbReference type="SAM" id="SignalP"/>
    </source>
</evidence>
<name>A0A4U6T4P8_SETVI</name>
<gene>
    <name evidence="3" type="ORF">SEVIR_9G444500v2</name>
</gene>
<organism evidence="3 4">
    <name type="scientific">Setaria viridis</name>
    <name type="common">Green bristlegrass</name>
    <name type="synonym">Setaria italica subsp. viridis</name>
    <dbReference type="NCBI Taxonomy" id="4556"/>
    <lineage>
        <taxon>Eukaryota</taxon>
        <taxon>Viridiplantae</taxon>
        <taxon>Streptophyta</taxon>
        <taxon>Embryophyta</taxon>
        <taxon>Tracheophyta</taxon>
        <taxon>Spermatophyta</taxon>
        <taxon>Magnoliopsida</taxon>
        <taxon>Liliopsida</taxon>
        <taxon>Poales</taxon>
        <taxon>Poaceae</taxon>
        <taxon>PACMAD clade</taxon>
        <taxon>Panicoideae</taxon>
        <taxon>Panicodae</taxon>
        <taxon>Paniceae</taxon>
        <taxon>Cenchrinae</taxon>
        <taxon>Setaria</taxon>
    </lineage>
</organism>
<keyword evidence="4" id="KW-1185">Reference proteome</keyword>
<dbReference type="Gramene" id="TKV96680">
    <property type="protein sequence ID" value="TKV96680"/>
    <property type="gene ID" value="SEVIR_9G444500v2"/>
</dbReference>
<feature type="signal peptide" evidence="2">
    <location>
        <begin position="1"/>
        <end position="18"/>
    </location>
</feature>
<evidence type="ECO:0008006" key="5">
    <source>
        <dbReference type="Google" id="ProtNLM"/>
    </source>
</evidence>
<evidence type="ECO:0000313" key="3">
    <source>
        <dbReference type="EMBL" id="TKV96680.1"/>
    </source>
</evidence>
<proteinExistence type="predicted"/>
<feature type="transmembrane region" description="Helical" evidence="1">
    <location>
        <begin position="42"/>
        <end position="62"/>
    </location>
</feature>
<sequence>MCVPAFSCCLLLIPFCFSFSYWVREGCRLAVLYGREDVFVLFMGWMDGVSGWTVAVLSRLGWEQMARWGSNGPMATEADSAGPPGGDAGLRHCPFRFLFFFWNV</sequence>
<reference evidence="3" key="1">
    <citation type="submission" date="2019-03" db="EMBL/GenBank/DDBJ databases">
        <title>WGS assembly of Setaria viridis.</title>
        <authorList>
            <person name="Huang P."/>
            <person name="Jenkins J."/>
            <person name="Grimwood J."/>
            <person name="Barry K."/>
            <person name="Healey A."/>
            <person name="Mamidi S."/>
            <person name="Sreedasyam A."/>
            <person name="Shu S."/>
            <person name="Feldman M."/>
            <person name="Wu J."/>
            <person name="Yu Y."/>
            <person name="Chen C."/>
            <person name="Johnson J."/>
            <person name="Rokhsar D."/>
            <person name="Baxter I."/>
            <person name="Schmutz J."/>
            <person name="Brutnell T."/>
            <person name="Kellogg E."/>
        </authorList>
    </citation>
    <scope>NUCLEOTIDE SEQUENCE [LARGE SCALE GENOMIC DNA]</scope>
</reference>
<keyword evidence="2" id="KW-0732">Signal</keyword>
<evidence type="ECO:0000256" key="1">
    <source>
        <dbReference type="SAM" id="Phobius"/>
    </source>
</evidence>
<keyword evidence="1" id="KW-0472">Membrane</keyword>
<protein>
    <recommendedName>
        <fullName evidence="5">Secreted protein</fullName>
    </recommendedName>
</protein>
<keyword evidence="1" id="KW-0812">Transmembrane</keyword>
<dbReference type="AlphaFoldDB" id="A0A4U6T4P8"/>
<dbReference type="Proteomes" id="UP000298652">
    <property type="component" value="Chromosome 9"/>
</dbReference>
<feature type="chain" id="PRO_5020814432" description="Secreted protein" evidence="2">
    <location>
        <begin position="19"/>
        <end position="104"/>
    </location>
</feature>
<keyword evidence="1" id="KW-1133">Transmembrane helix</keyword>